<dbReference type="GO" id="GO:0005886">
    <property type="term" value="C:plasma membrane"/>
    <property type="evidence" value="ECO:0007669"/>
    <property type="project" value="UniProtKB-SubCell"/>
</dbReference>
<evidence type="ECO:0000256" key="7">
    <source>
        <dbReference type="ARBA" id="ARBA00022989"/>
    </source>
</evidence>
<evidence type="ECO:0000256" key="2">
    <source>
        <dbReference type="ARBA" id="ARBA00011262"/>
    </source>
</evidence>
<dbReference type="GO" id="GO:0022857">
    <property type="term" value="F:transmembrane transporter activity"/>
    <property type="evidence" value="ECO:0007669"/>
    <property type="project" value="InterPro"/>
</dbReference>
<dbReference type="CDD" id="cd06579">
    <property type="entry name" value="TM_PBP1_transp_AraH_like"/>
    <property type="match status" value="1"/>
</dbReference>
<dbReference type="Pfam" id="PF02653">
    <property type="entry name" value="BPD_transp_2"/>
    <property type="match status" value="1"/>
</dbReference>
<keyword evidence="6 11" id="KW-0812">Transmembrane</keyword>
<dbReference type="EMBL" id="NWQG01000091">
    <property type="protein sequence ID" value="PDQ20183.1"/>
    <property type="molecule type" value="Genomic_DNA"/>
</dbReference>
<evidence type="ECO:0000256" key="3">
    <source>
        <dbReference type="ARBA" id="ARBA00022448"/>
    </source>
</evidence>
<dbReference type="InterPro" id="IPR001851">
    <property type="entry name" value="ABC_transp_permease"/>
</dbReference>
<feature type="transmembrane region" description="Helical" evidence="11">
    <location>
        <begin position="287"/>
        <end position="304"/>
    </location>
</feature>
<evidence type="ECO:0000313" key="13">
    <source>
        <dbReference type="Proteomes" id="UP000219182"/>
    </source>
</evidence>
<sequence>MTNASVEKAAIVRPGQSLFARFRLRELVLIPVIAVVIVIGSFVSSSFLMPENLLNILQQSSELSILVIAQSLILICGKFDLSLESTVGIAPMFAAWLMISDVSIGGSGIGISGYAGIAVVLATGLLIGLINGLLVVKLRLNAFITTLAMLILLRGITLGITNGQTLFDLPEEFLYLGNAKWLEIPASIWIAGLLFLFFGLMMRYHRIGRAIYAIGGNPEAARVAGIPVERITLGVFIMGSLLASLAGLLLTGRIASVVSSQGQNMIFYVFAASVIGGISLNGGQGRIIGALTGVLLLGLLQNVLTLSQVAAFWIDACYGAIILLALIITRLSGETPRA</sequence>
<dbReference type="RefSeq" id="WP_097574635.1">
    <property type="nucleotide sequence ID" value="NZ_NWQG01000091.1"/>
</dbReference>
<keyword evidence="8 11" id="KW-0472">Membrane</keyword>
<reference evidence="12 13" key="1">
    <citation type="submission" date="2017-09" db="EMBL/GenBank/DDBJ databases">
        <title>Mesorhizobum sanjuanii sp. nov. isolated from nodules of Lotus tenuis in saline-alkaline lowlands of Flooding Pampa.</title>
        <authorList>
            <person name="Sannazzaro A.I."/>
            <person name="Torres Tejerizo G.A."/>
            <person name="Fontana F."/>
            <person name="Cumpa Velazquez L.M."/>
            <person name="Hansen L."/>
            <person name="Pistorio M."/>
            <person name="Estrella M.J."/>
        </authorList>
    </citation>
    <scope>NUCLEOTIDE SEQUENCE [LARGE SCALE GENOMIC DNA]</scope>
    <source>
        <strain evidence="12 13">BSA136</strain>
    </source>
</reference>
<feature type="transmembrane region" description="Helical" evidence="11">
    <location>
        <begin position="143"/>
        <end position="161"/>
    </location>
</feature>
<comment type="caution">
    <text evidence="12">The sequence shown here is derived from an EMBL/GenBank/DDBJ whole genome shotgun (WGS) entry which is preliminary data.</text>
</comment>
<proteinExistence type="predicted"/>
<feature type="transmembrane region" description="Helical" evidence="11">
    <location>
        <begin position="262"/>
        <end position="280"/>
    </location>
</feature>
<comment type="subunit">
    <text evidence="2">The complex is composed of two ATP-binding proteins (LsrA), two transmembrane proteins (LsrC and LsrD) and a solute-binding protein (LsrB).</text>
</comment>
<evidence type="ECO:0000256" key="1">
    <source>
        <dbReference type="ARBA" id="ARBA00004651"/>
    </source>
</evidence>
<evidence type="ECO:0000256" key="9">
    <source>
        <dbReference type="ARBA" id="ARBA00025439"/>
    </source>
</evidence>
<evidence type="ECO:0000256" key="6">
    <source>
        <dbReference type="ARBA" id="ARBA00022692"/>
    </source>
</evidence>
<evidence type="ECO:0000256" key="5">
    <source>
        <dbReference type="ARBA" id="ARBA00022519"/>
    </source>
</evidence>
<feature type="transmembrane region" description="Helical" evidence="11">
    <location>
        <begin position="117"/>
        <end position="136"/>
    </location>
</feature>
<keyword evidence="13" id="KW-1185">Reference proteome</keyword>
<comment type="subcellular location">
    <subcellularLocation>
        <location evidence="1">Cell membrane</location>
        <topology evidence="1">Multi-pass membrane protein</topology>
    </subcellularLocation>
</comment>
<keyword evidence="4" id="KW-1003">Cell membrane</keyword>
<keyword evidence="7 11" id="KW-1133">Transmembrane helix</keyword>
<comment type="function">
    <text evidence="9">Part of the ABC transporter complex LsrABCD involved in autoinducer 2 (AI-2) import. Probably responsible for the translocation of the substrate across the membrane.</text>
</comment>
<gene>
    <name evidence="12" type="ORF">CN311_15340</name>
</gene>
<organism evidence="12 13">
    <name type="scientific">Mesorhizobium sanjuanii</name>
    <dbReference type="NCBI Taxonomy" id="2037900"/>
    <lineage>
        <taxon>Bacteria</taxon>
        <taxon>Pseudomonadati</taxon>
        <taxon>Pseudomonadota</taxon>
        <taxon>Alphaproteobacteria</taxon>
        <taxon>Hyphomicrobiales</taxon>
        <taxon>Phyllobacteriaceae</taxon>
        <taxon>Mesorhizobium</taxon>
    </lineage>
</organism>
<evidence type="ECO:0000256" key="8">
    <source>
        <dbReference type="ARBA" id="ARBA00023136"/>
    </source>
</evidence>
<feature type="transmembrane region" description="Helical" evidence="11">
    <location>
        <begin position="181"/>
        <end position="201"/>
    </location>
</feature>
<feature type="transmembrane region" description="Helical" evidence="11">
    <location>
        <begin position="231"/>
        <end position="250"/>
    </location>
</feature>
<accession>A0A2A6FEM2</accession>
<protein>
    <recommendedName>
        <fullName evidence="10">Autoinducer 2 import system permease protein LsrC</fullName>
    </recommendedName>
</protein>
<dbReference type="Proteomes" id="UP000219182">
    <property type="component" value="Unassembled WGS sequence"/>
</dbReference>
<feature type="transmembrane region" description="Helical" evidence="11">
    <location>
        <begin position="27"/>
        <end position="48"/>
    </location>
</feature>
<dbReference type="AlphaFoldDB" id="A0A2A6FEM2"/>
<keyword evidence="3" id="KW-0813">Transport</keyword>
<name>A0A2A6FEM2_9HYPH</name>
<dbReference type="PANTHER" id="PTHR32196:SF29">
    <property type="entry name" value="AUTOINDUCER 2 IMPORT SYSTEM PERMEASE PROTEIN LSRC"/>
    <property type="match status" value="1"/>
</dbReference>
<evidence type="ECO:0000313" key="12">
    <source>
        <dbReference type="EMBL" id="PDQ20183.1"/>
    </source>
</evidence>
<evidence type="ECO:0000256" key="11">
    <source>
        <dbReference type="SAM" id="Phobius"/>
    </source>
</evidence>
<evidence type="ECO:0000256" key="10">
    <source>
        <dbReference type="ARBA" id="ARBA00039382"/>
    </source>
</evidence>
<keyword evidence="5" id="KW-0997">Cell inner membrane</keyword>
<evidence type="ECO:0000256" key="4">
    <source>
        <dbReference type="ARBA" id="ARBA00022475"/>
    </source>
</evidence>
<dbReference type="PANTHER" id="PTHR32196">
    <property type="entry name" value="ABC TRANSPORTER PERMEASE PROTEIN YPHD-RELATED-RELATED"/>
    <property type="match status" value="1"/>
</dbReference>
<feature type="transmembrane region" description="Helical" evidence="11">
    <location>
        <begin position="310"/>
        <end position="329"/>
    </location>
</feature>